<dbReference type="STRING" id="479431.Namu_1107"/>
<evidence type="ECO:0000256" key="3">
    <source>
        <dbReference type="ARBA" id="ARBA00023002"/>
    </source>
</evidence>
<dbReference type="InterPro" id="IPR013328">
    <property type="entry name" value="6PGD_dom2"/>
</dbReference>
<evidence type="ECO:0000256" key="4">
    <source>
        <dbReference type="RuleBase" id="RU362068"/>
    </source>
</evidence>
<evidence type="ECO:0000256" key="2">
    <source>
        <dbReference type="ARBA" id="ARBA00022857"/>
    </source>
</evidence>
<keyword evidence="4" id="KW-0566">Pantothenate biosynthesis</keyword>
<dbReference type="GO" id="GO:0015940">
    <property type="term" value="P:pantothenate biosynthetic process"/>
    <property type="evidence" value="ECO:0007669"/>
    <property type="project" value="UniProtKB-UniPathway"/>
</dbReference>
<evidence type="ECO:0000313" key="8">
    <source>
        <dbReference type="Proteomes" id="UP000002218"/>
    </source>
</evidence>
<dbReference type="KEGG" id="nml:Namu_1107"/>
<dbReference type="UniPathway" id="UPA00028">
    <property type="reaction ID" value="UER00004"/>
</dbReference>
<reference evidence="8" key="1">
    <citation type="submission" date="2009-09" db="EMBL/GenBank/DDBJ databases">
        <title>The complete genome of Nakamurella multipartita DSM 44233.</title>
        <authorList>
            <consortium name="US DOE Joint Genome Institute (JGI-PGF)"/>
            <person name="Lucas S."/>
            <person name="Copeland A."/>
            <person name="Lapidus A."/>
            <person name="Glavina del Rio T."/>
            <person name="Dalin E."/>
            <person name="Tice H."/>
            <person name="Bruce D."/>
            <person name="Goodwin L."/>
            <person name="Pitluck S."/>
            <person name="Kyrpides N."/>
            <person name="Mavromatis K."/>
            <person name="Ivanova N."/>
            <person name="Ovchinnikova G."/>
            <person name="Sims D."/>
            <person name="Meincke L."/>
            <person name="Brettin T."/>
            <person name="Detter J.C."/>
            <person name="Han C."/>
            <person name="Larimer F."/>
            <person name="Land M."/>
            <person name="Hauser L."/>
            <person name="Markowitz V."/>
            <person name="Cheng J.-F."/>
            <person name="Hugenholtz P."/>
            <person name="Woyke T."/>
            <person name="Wu D."/>
            <person name="Klenk H.-P."/>
            <person name="Eisen J.A."/>
        </authorList>
    </citation>
    <scope>NUCLEOTIDE SEQUENCE [LARGE SCALE GENOMIC DNA]</scope>
    <source>
        <strain evidence="8">ATCC 700099 / DSM 44233 / CIP 104796 / JCM 9543 / NBRC 105858 / Y-104</strain>
    </source>
</reference>
<dbReference type="FunCoup" id="C8XCE9">
    <property type="interactions" value="116"/>
</dbReference>
<comment type="function">
    <text evidence="4">Catalyzes the NADPH-dependent reduction of ketopantoate into pantoic acid.</text>
</comment>
<keyword evidence="3 4" id="KW-0560">Oxidoreductase</keyword>
<keyword evidence="2 4" id="KW-0521">NADP</keyword>
<dbReference type="InterPro" id="IPR013332">
    <property type="entry name" value="KPR_N"/>
</dbReference>
<dbReference type="SUPFAM" id="SSF51735">
    <property type="entry name" value="NAD(P)-binding Rossmann-fold domains"/>
    <property type="match status" value="1"/>
</dbReference>
<dbReference type="EMBL" id="CP001737">
    <property type="protein sequence ID" value="ACV77514.1"/>
    <property type="molecule type" value="Genomic_DNA"/>
</dbReference>
<dbReference type="Pfam" id="PF02558">
    <property type="entry name" value="ApbA"/>
    <property type="match status" value="1"/>
</dbReference>
<dbReference type="FunFam" id="3.40.50.720:FF:000307">
    <property type="entry name" value="2-dehydropantoate 2-reductase"/>
    <property type="match status" value="1"/>
</dbReference>
<dbReference type="InterPro" id="IPR036291">
    <property type="entry name" value="NAD(P)-bd_dom_sf"/>
</dbReference>
<dbReference type="InParanoid" id="C8XCE9"/>
<reference evidence="7 8" key="2">
    <citation type="journal article" date="2010" name="Stand. Genomic Sci.">
        <title>Complete genome sequence of Nakamurella multipartita type strain (Y-104).</title>
        <authorList>
            <person name="Tice H."/>
            <person name="Mayilraj S."/>
            <person name="Sims D."/>
            <person name="Lapidus A."/>
            <person name="Nolan M."/>
            <person name="Lucas S."/>
            <person name="Glavina Del Rio T."/>
            <person name="Copeland A."/>
            <person name="Cheng J.F."/>
            <person name="Meincke L."/>
            <person name="Bruce D."/>
            <person name="Goodwin L."/>
            <person name="Pitluck S."/>
            <person name="Ivanova N."/>
            <person name="Mavromatis K."/>
            <person name="Ovchinnikova G."/>
            <person name="Pati A."/>
            <person name="Chen A."/>
            <person name="Palaniappan K."/>
            <person name="Land M."/>
            <person name="Hauser L."/>
            <person name="Chang Y.J."/>
            <person name="Jeffries C.D."/>
            <person name="Detter J.C."/>
            <person name="Brettin T."/>
            <person name="Rohde M."/>
            <person name="Goker M."/>
            <person name="Bristow J."/>
            <person name="Eisen J.A."/>
            <person name="Markowitz V."/>
            <person name="Hugenholtz P."/>
            <person name="Kyrpides N.C."/>
            <person name="Klenk H.P."/>
            <person name="Chen F."/>
        </authorList>
    </citation>
    <scope>NUCLEOTIDE SEQUENCE [LARGE SCALE GENOMIC DNA]</scope>
    <source>
        <strain evidence="8">ATCC 700099 / DSM 44233 / CIP 104796 / JCM 9543 / NBRC 105858 / Y-104</strain>
    </source>
</reference>
<protein>
    <recommendedName>
        <fullName evidence="4">2-dehydropantoate 2-reductase</fullName>
        <ecNumber evidence="4">1.1.1.169</ecNumber>
    </recommendedName>
    <alternativeName>
        <fullName evidence="4">Ketopantoate reductase</fullName>
    </alternativeName>
</protein>
<dbReference type="Gene3D" id="3.40.50.720">
    <property type="entry name" value="NAD(P)-binding Rossmann-like Domain"/>
    <property type="match status" value="1"/>
</dbReference>
<dbReference type="GO" id="GO:0005737">
    <property type="term" value="C:cytoplasm"/>
    <property type="evidence" value="ECO:0007669"/>
    <property type="project" value="TreeGrafter"/>
</dbReference>
<evidence type="ECO:0000259" key="5">
    <source>
        <dbReference type="Pfam" id="PF02558"/>
    </source>
</evidence>
<evidence type="ECO:0000256" key="1">
    <source>
        <dbReference type="ARBA" id="ARBA00007870"/>
    </source>
</evidence>
<keyword evidence="8" id="KW-1185">Reference proteome</keyword>
<dbReference type="Proteomes" id="UP000002218">
    <property type="component" value="Chromosome"/>
</dbReference>
<dbReference type="NCBIfam" id="TIGR00745">
    <property type="entry name" value="apbA_panE"/>
    <property type="match status" value="1"/>
</dbReference>
<dbReference type="HOGENOM" id="CLU_031468_6_1_11"/>
<dbReference type="PANTHER" id="PTHR21708:SF26">
    <property type="entry name" value="2-DEHYDROPANTOATE 2-REDUCTASE"/>
    <property type="match status" value="1"/>
</dbReference>
<dbReference type="eggNOG" id="COG1893">
    <property type="taxonomic scope" value="Bacteria"/>
</dbReference>
<dbReference type="InterPro" id="IPR051402">
    <property type="entry name" value="KPR-Related"/>
</dbReference>
<proteinExistence type="inferred from homology"/>
<dbReference type="GO" id="GO:0008677">
    <property type="term" value="F:2-dehydropantoate 2-reductase activity"/>
    <property type="evidence" value="ECO:0007669"/>
    <property type="project" value="UniProtKB-EC"/>
</dbReference>
<dbReference type="Pfam" id="PF08546">
    <property type="entry name" value="ApbA_C"/>
    <property type="match status" value="1"/>
</dbReference>
<accession>C8XCE9</accession>
<dbReference type="EC" id="1.1.1.169" evidence="4"/>
<dbReference type="InterPro" id="IPR013752">
    <property type="entry name" value="KPA_reductase"/>
</dbReference>
<comment type="pathway">
    <text evidence="4">Cofactor biosynthesis; (R)-pantothenate biosynthesis; (R)-pantoate from 3-methyl-2-oxobutanoate: step 2/2.</text>
</comment>
<name>C8XCE9_NAKMY</name>
<comment type="catalytic activity">
    <reaction evidence="4">
        <text>(R)-pantoate + NADP(+) = 2-dehydropantoate + NADPH + H(+)</text>
        <dbReference type="Rhea" id="RHEA:16233"/>
        <dbReference type="ChEBI" id="CHEBI:11561"/>
        <dbReference type="ChEBI" id="CHEBI:15378"/>
        <dbReference type="ChEBI" id="CHEBI:15980"/>
        <dbReference type="ChEBI" id="CHEBI:57783"/>
        <dbReference type="ChEBI" id="CHEBI:58349"/>
        <dbReference type="EC" id="1.1.1.169"/>
    </reaction>
</comment>
<evidence type="ECO:0000259" key="6">
    <source>
        <dbReference type="Pfam" id="PF08546"/>
    </source>
</evidence>
<dbReference type="SUPFAM" id="SSF48179">
    <property type="entry name" value="6-phosphogluconate dehydrogenase C-terminal domain-like"/>
    <property type="match status" value="1"/>
</dbReference>
<sequence precursor="true">MRILVVGAGAVGGLFGGLMAQHGRDVTFLVRAPRAAALAADGLQLVGIPGGPQDQVRAVPVAVVTADQLCEAGPFDIVLLAVKAYDLESAIEAIAPAVDAGAAVLPLLNGMRHIDRLTARFGAENVLGGFAFVSAYLDEQGRIGAGPVPAALTYGELDGSSTDRVRRFHEQADGCGFRVTLSTAVRDEMWAKWVFLAAFAALTILSGGSVGETARAPGGPRTARALLAETASVAQAAGHRPSAEKVAGDLAVLTATDSQNRASMDKDRLAGRPVESSAIIDDLVERADAAGLDVPLLRATQAALGVYVTRLADAAAAAG</sequence>
<dbReference type="Gene3D" id="1.10.1040.10">
    <property type="entry name" value="N-(1-d-carboxylethyl)-l-norvaline Dehydrogenase, domain 2"/>
    <property type="match status" value="1"/>
</dbReference>
<feature type="domain" description="Ketopantoate reductase C-terminal" evidence="6">
    <location>
        <begin position="185"/>
        <end position="304"/>
    </location>
</feature>
<feature type="domain" description="Ketopantoate reductase N-terminal" evidence="5">
    <location>
        <begin position="3"/>
        <end position="158"/>
    </location>
</feature>
<gene>
    <name evidence="7" type="ordered locus">Namu_1107</name>
</gene>
<dbReference type="RefSeq" id="WP_015746428.1">
    <property type="nucleotide sequence ID" value="NC_013235.1"/>
</dbReference>
<dbReference type="AlphaFoldDB" id="C8XCE9"/>
<comment type="similarity">
    <text evidence="1 4">Belongs to the ketopantoate reductase family.</text>
</comment>
<dbReference type="PANTHER" id="PTHR21708">
    <property type="entry name" value="PROBABLE 2-DEHYDROPANTOATE 2-REDUCTASE"/>
    <property type="match status" value="1"/>
</dbReference>
<dbReference type="InterPro" id="IPR008927">
    <property type="entry name" value="6-PGluconate_DH-like_C_sf"/>
</dbReference>
<dbReference type="OrthoDB" id="9793586at2"/>
<evidence type="ECO:0000313" key="7">
    <source>
        <dbReference type="EMBL" id="ACV77514.1"/>
    </source>
</evidence>
<organism evidence="7 8">
    <name type="scientific">Nakamurella multipartita (strain ATCC 700099 / DSM 44233 / CIP 104796 / JCM 9543 / NBRC 105858 / Y-104)</name>
    <name type="common">Microsphaera multipartita</name>
    <dbReference type="NCBI Taxonomy" id="479431"/>
    <lineage>
        <taxon>Bacteria</taxon>
        <taxon>Bacillati</taxon>
        <taxon>Actinomycetota</taxon>
        <taxon>Actinomycetes</taxon>
        <taxon>Nakamurellales</taxon>
        <taxon>Nakamurellaceae</taxon>
        <taxon>Nakamurella</taxon>
    </lineage>
</organism>
<dbReference type="InterPro" id="IPR003710">
    <property type="entry name" value="ApbA"/>
</dbReference>